<dbReference type="Proteomes" id="UP000241890">
    <property type="component" value="Unassembled WGS sequence"/>
</dbReference>
<protein>
    <submittedName>
        <fullName evidence="7">Alpha-glucosidase</fullName>
    </submittedName>
</protein>
<comment type="similarity">
    <text evidence="1 2">Belongs to the glycosyl hydrolase 31 family.</text>
</comment>
<evidence type="ECO:0000259" key="5">
    <source>
        <dbReference type="Pfam" id="PF01055"/>
    </source>
</evidence>
<dbReference type="NCBIfam" id="NF007746">
    <property type="entry name" value="PRK10426.1"/>
    <property type="match status" value="1"/>
</dbReference>
<feature type="transmembrane region" description="Helical" evidence="4">
    <location>
        <begin position="179"/>
        <end position="197"/>
    </location>
</feature>
<comment type="caution">
    <text evidence="7">The sequence shown here is derived from an EMBL/GenBank/DDBJ whole genome shotgun (WGS) entry which is preliminary data.</text>
</comment>
<feature type="transmembrane region" description="Helical" evidence="4">
    <location>
        <begin position="249"/>
        <end position="268"/>
    </location>
</feature>
<dbReference type="SUPFAM" id="SSF51445">
    <property type="entry name" value="(Trans)glycosidases"/>
    <property type="match status" value="1"/>
</dbReference>
<sequence length="1033" mass="111658">MGAARAGGPHYTVCLGMAWHGTARHAAGCEAWHGMAWHGMARHGVARCDAMRCLGTVVLRESPKTKSTKSETPPVKDDEEKEGEGAAEGEDAVAAAEQSSGSMASLRSLAAAACAASAALCFGGGLLDHIFVLHTMVGLTVYPHEAIEMVSISSVLAVTMLFVSAVLSAGLIASHAFKLAGTISTTGLCAGVLASIAVDPDFTLSLDAIRMSTACMGLSCALLAAAAAPQSKRADRNEDQGGNRDASHNYAAVVLAIGILAFVFQTSASDAQCFAQLQTPSDLEIRVESTTLELGAFQLQVDAARGTLELTAGPARRSVFANLPSEAFFVGARQGSFAAPNDEEMGLYAFQDLAHDLSVRQTIDAIERSTDLTVSVRGVLVFAHSQQSNGDKGTKGRVGVAASAEIPYEFRLEASGSDHISFSAQALASESEVNGSAHGSPLRRAYIRHQSSAAESVYGFGIQYSYMDMKGGCVPIFTQEQGIGRGLQPISYLVNFFVKRAAGSWQTSYAPAPFYLTSAMRSMYLSTTDFALFDLTRPDAITVEVNASSVKGAFVVRSSPLKIIETYTREHAGRMRPLPDWVGNGAILGLQGGTEKVRNHVATLKAAHVPLAALWLQDWTGKRETDFGRRLQWNWEVSHAHYPGWDLLLRELADDKIYVLSYINAYLANTGGASNESVTLYQEALAENCLIKNADGHSVQIQASATPDFTFATIDLTNPRCQDWYVDQVILKRMFRASDSFNNVHGVLGFMADFAESLPLDATLHSGDASSMHNEFPVLWAKTCRKAIEANEFLAENAVFFMRAAGGRSPGASTLMWMGDQMTTFDHHDGMRSALTGVLSAGFSGFSLSHSDIGGYTMFDRFGVIRVKRSPELFMRWAEMNVFSDAIFRTHEGVLPDISAQAVDPEVIDHFARFARLHRELFALVKKPLMQLAYRTGAPLARHLFLEFPHDPRARKAHDQFLLGSNLLVCPVFSANKFSRPCYIPEGNWTHVFTGENPAPHSTFECAAPLGKPCVLHLPEAAHVAKTIREVLA</sequence>
<evidence type="ECO:0000256" key="1">
    <source>
        <dbReference type="ARBA" id="ARBA00007806"/>
    </source>
</evidence>
<evidence type="ECO:0000256" key="2">
    <source>
        <dbReference type="RuleBase" id="RU361185"/>
    </source>
</evidence>
<dbReference type="InParanoid" id="A0A2R5G1X4"/>
<dbReference type="PANTHER" id="PTHR46959:SF2">
    <property type="entry name" value="SULFOQUINOVOSIDASE"/>
    <property type="match status" value="1"/>
</dbReference>
<dbReference type="GO" id="GO:0005975">
    <property type="term" value="P:carbohydrate metabolic process"/>
    <property type="evidence" value="ECO:0007669"/>
    <property type="project" value="InterPro"/>
</dbReference>
<name>A0A2R5G1X4_9STRA</name>
<reference evidence="7 8" key="1">
    <citation type="submission" date="2017-12" db="EMBL/GenBank/DDBJ databases">
        <title>Sequencing, de novo assembly and annotation of complete genome of a new Thraustochytrid species, strain FCC1311.</title>
        <authorList>
            <person name="Sedici K."/>
            <person name="Godart F."/>
            <person name="Aiese Cigliano R."/>
            <person name="Sanseverino W."/>
            <person name="Barakat M."/>
            <person name="Ortet P."/>
            <person name="Marechal E."/>
            <person name="Cagnac O."/>
            <person name="Amato A."/>
        </authorList>
    </citation>
    <scope>NUCLEOTIDE SEQUENCE [LARGE SCALE GENOMIC DNA]</scope>
</reference>
<dbReference type="Pfam" id="PF01055">
    <property type="entry name" value="Glyco_hydro_31_2nd"/>
    <property type="match status" value="1"/>
</dbReference>
<dbReference type="InterPro" id="IPR011013">
    <property type="entry name" value="Gal_mutarotase_sf_dom"/>
</dbReference>
<dbReference type="OrthoDB" id="10070917at2759"/>
<dbReference type="Gene3D" id="2.60.40.1180">
    <property type="entry name" value="Golgi alpha-mannosidase II"/>
    <property type="match status" value="1"/>
</dbReference>
<dbReference type="Pfam" id="PF21365">
    <property type="entry name" value="Glyco_hydro_31_3rd"/>
    <property type="match status" value="1"/>
</dbReference>
<dbReference type="InterPro" id="IPR048395">
    <property type="entry name" value="Glyco_hydro_31_C"/>
</dbReference>
<keyword evidence="4" id="KW-0812">Transmembrane</keyword>
<feature type="transmembrane region" description="Helical" evidence="4">
    <location>
        <begin position="109"/>
        <end position="132"/>
    </location>
</feature>
<dbReference type="InterPro" id="IPR000322">
    <property type="entry name" value="Glyco_hydro_31_TIM"/>
</dbReference>
<evidence type="ECO:0000256" key="4">
    <source>
        <dbReference type="SAM" id="Phobius"/>
    </source>
</evidence>
<gene>
    <name evidence="7" type="ORF">FCC1311_012092</name>
</gene>
<dbReference type="CDD" id="cd14752">
    <property type="entry name" value="GH31_N"/>
    <property type="match status" value="1"/>
</dbReference>
<dbReference type="GO" id="GO:0004553">
    <property type="term" value="F:hydrolase activity, hydrolyzing O-glycosyl compounds"/>
    <property type="evidence" value="ECO:0007669"/>
    <property type="project" value="InterPro"/>
</dbReference>
<dbReference type="SUPFAM" id="SSF74650">
    <property type="entry name" value="Galactose mutarotase-like"/>
    <property type="match status" value="1"/>
</dbReference>
<feature type="transmembrane region" description="Helical" evidence="4">
    <location>
        <begin position="209"/>
        <end position="228"/>
    </location>
</feature>
<feature type="region of interest" description="Disordered" evidence="3">
    <location>
        <begin position="62"/>
        <end position="94"/>
    </location>
</feature>
<keyword evidence="8" id="KW-1185">Reference proteome</keyword>
<evidence type="ECO:0000256" key="3">
    <source>
        <dbReference type="SAM" id="MobiDB-lite"/>
    </source>
</evidence>
<dbReference type="SUPFAM" id="SSF51011">
    <property type="entry name" value="Glycosyl hydrolase domain"/>
    <property type="match status" value="1"/>
</dbReference>
<feature type="domain" description="Glycosyl hydrolase family 31 C-terminal" evidence="6">
    <location>
        <begin position="937"/>
        <end position="1010"/>
    </location>
</feature>
<proteinExistence type="inferred from homology"/>
<evidence type="ECO:0000313" key="8">
    <source>
        <dbReference type="Proteomes" id="UP000241890"/>
    </source>
</evidence>
<evidence type="ECO:0000313" key="7">
    <source>
        <dbReference type="EMBL" id="GBG24992.1"/>
    </source>
</evidence>
<feature type="transmembrane region" description="Helical" evidence="4">
    <location>
        <begin position="152"/>
        <end position="172"/>
    </location>
</feature>
<organism evidence="7 8">
    <name type="scientific">Hondaea fermentalgiana</name>
    <dbReference type="NCBI Taxonomy" id="2315210"/>
    <lineage>
        <taxon>Eukaryota</taxon>
        <taxon>Sar</taxon>
        <taxon>Stramenopiles</taxon>
        <taxon>Bigyra</taxon>
        <taxon>Labyrinthulomycetes</taxon>
        <taxon>Thraustochytrida</taxon>
        <taxon>Thraustochytriidae</taxon>
        <taxon>Hondaea</taxon>
    </lineage>
</organism>
<dbReference type="PANTHER" id="PTHR46959">
    <property type="entry name" value="SULFOQUINOVOSIDASE"/>
    <property type="match status" value="1"/>
</dbReference>
<keyword evidence="2" id="KW-0326">Glycosidase</keyword>
<keyword evidence="4" id="KW-0472">Membrane</keyword>
<dbReference type="InterPro" id="IPR017853">
    <property type="entry name" value="GH"/>
</dbReference>
<keyword evidence="2" id="KW-0378">Hydrolase</keyword>
<evidence type="ECO:0000259" key="6">
    <source>
        <dbReference type="Pfam" id="PF21365"/>
    </source>
</evidence>
<dbReference type="Gene3D" id="3.20.20.80">
    <property type="entry name" value="Glycosidases"/>
    <property type="match status" value="1"/>
</dbReference>
<feature type="domain" description="Glycoside hydrolase family 31 TIM barrel" evidence="5">
    <location>
        <begin position="594"/>
        <end position="917"/>
    </location>
</feature>
<dbReference type="Gene3D" id="2.60.40.1760">
    <property type="entry name" value="glycosyl hydrolase (family 31)"/>
    <property type="match status" value="1"/>
</dbReference>
<dbReference type="InterPro" id="IPR052990">
    <property type="entry name" value="Sulfoquinovosidase_GH31"/>
</dbReference>
<feature type="compositionally biased region" description="Acidic residues" evidence="3">
    <location>
        <begin position="77"/>
        <end position="91"/>
    </location>
</feature>
<dbReference type="AlphaFoldDB" id="A0A2R5G1X4"/>
<keyword evidence="4" id="KW-1133">Transmembrane helix</keyword>
<accession>A0A2R5G1X4</accession>
<dbReference type="InterPro" id="IPR013780">
    <property type="entry name" value="Glyco_hydro_b"/>
</dbReference>
<dbReference type="GO" id="GO:0030246">
    <property type="term" value="F:carbohydrate binding"/>
    <property type="evidence" value="ECO:0007669"/>
    <property type="project" value="InterPro"/>
</dbReference>
<dbReference type="EMBL" id="BEYU01000010">
    <property type="protein sequence ID" value="GBG24992.1"/>
    <property type="molecule type" value="Genomic_DNA"/>
</dbReference>